<protein>
    <submittedName>
        <fullName evidence="1">Uncharacterized protein</fullName>
    </submittedName>
</protein>
<name>A0ABV0NM59_9TELE</name>
<organism evidence="1 2">
    <name type="scientific">Goodea atripinnis</name>
    <dbReference type="NCBI Taxonomy" id="208336"/>
    <lineage>
        <taxon>Eukaryota</taxon>
        <taxon>Metazoa</taxon>
        <taxon>Chordata</taxon>
        <taxon>Craniata</taxon>
        <taxon>Vertebrata</taxon>
        <taxon>Euteleostomi</taxon>
        <taxon>Actinopterygii</taxon>
        <taxon>Neopterygii</taxon>
        <taxon>Teleostei</taxon>
        <taxon>Neoteleostei</taxon>
        <taxon>Acanthomorphata</taxon>
        <taxon>Ovalentaria</taxon>
        <taxon>Atherinomorphae</taxon>
        <taxon>Cyprinodontiformes</taxon>
        <taxon>Goodeidae</taxon>
        <taxon>Goodea</taxon>
    </lineage>
</organism>
<sequence>MNELSYCEPRGSWTRTGTGTDLNTSICINILILAGKKTSAGLMSQPVEGNRDLQDLGNIQRTELGSFLEGVCPILLGLKVKHGGGSVMLWGCLVASGPGGLAGIDGTMNSAL</sequence>
<evidence type="ECO:0000313" key="1">
    <source>
        <dbReference type="EMBL" id="MEQ2172495.1"/>
    </source>
</evidence>
<evidence type="ECO:0000313" key="2">
    <source>
        <dbReference type="Proteomes" id="UP001476798"/>
    </source>
</evidence>
<dbReference type="Proteomes" id="UP001476798">
    <property type="component" value="Unassembled WGS sequence"/>
</dbReference>
<dbReference type="EMBL" id="JAHRIO010042111">
    <property type="protein sequence ID" value="MEQ2172495.1"/>
    <property type="molecule type" value="Genomic_DNA"/>
</dbReference>
<accession>A0ABV0NM59</accession>
<comment type="caution">
    <text evidence="1">The sequence shown here is derived from an EMBL/GenBank/DDBJ whole genome shotgun (WGS) entry which is preliminary data.</text>
</comment>
<proteinExistence type="predicted"/>
<gene>
    <name evidence="1" type="ORF">GOODEAATRI_021654</name>
</gene>
<keyword evidence="2" id="KW-1185">Reference proteome</keyword>
<reference evidence="1 2" key="1">
    <citation type="submission" date="2021-06" db="EMBL/GenBank/DDBJ databases">
        <authorList>
            <person name="Palmer J.M."/>
        </authorList>
    </citation>
    <scope>NUCLEOTIDE SEQUENCE [LARGE SCALE GENOMIC DNA]</scope>
    <source>
        <strain evidence="1 2">GA_2019</strain>
        <tissue evidence="1">Muscle</tissue>
    </source>
</reference>